<organism evidence="2 3">
    <name type="scientific">Rangifer tarandus platyrhynchus</name>
    <name type="common">Svalbard reindeer</name>
    <dbReference type="NCBI Taxonomy" id="3082113"/>
    <lineage>
        <taxon>Eukaryota</taxon>
        <taxon>Metazoa</taxon>
        <taxon>Chordata</taxon>
        <taxon>Craniata</taxon>
        <taxon>Vertebrata</taxon>
        <taxon>Euteleostomi</taxon>
        <taxon>Mammalia</taxon>
        <taxon>Eutheria</taxon>
        <taxon>Laurasiatheria</taxon>
        <taxon>Artiodactyla</taxon>
        <taxon>Ruminantia</taxon>
        <taxon>Pecora</taxon>
        <taxon>Cervidae</taxon>
        <taxon>Odocoileinae</taxon>
        <taxon>Rangifer</taxon>
    </lineage>
</organism>
<reference evidence="2" key="1">
    <citation type="submission" date="2023-04" db="EMBL/GenBank/DDBJ databases">
        <authorList>
            <consortium name="ELIXIR-Norway"/>
        </authorList>
    </citation>
    <scope>NUCLEOTIDE SEQUENCE [LARGE SCALE GENOMIC DNA]</scope>
</reference>
<dbReference type="EMBL" id="OX459966">
    <property type="protein sequence ID" value="CAI9171513.1"/>
    <property type="molecule type" value="Genomic_DNA"/>
</dbReference>
<evidence type="ECO:0000256" key="1">
    <source>
        <dbReference type="SAM" id="MobiDB-lite"/>
    </source>
</evidence>
<evidence type="ECO:0000313" key="2">
    <source>
        <dbReference type="EMBL" id="CAI9171513.1"/>
    </source>
</evidence>
<sequence length="124" mass="13067">MQVTSGTGSQARWGGTTTLRAQGRRHSSGLAQGVRCGCRKAPRMAGQGQTRALGCREQLHKRHLAQQPLGPLGAGLPVRRLQHQGAGSRGRQAVPLARSALGRSLADIPGGLDHCATREPKGKH</sequence>
<protein>
    <submittedName>
        <fullName evidence="2">Uncharacterized protein</fullName>
    </submittedName>
</protein>
<keyword evidence="3" id="KW-1185">Reference proteome</keyword>
<dbReference type="Proteomes" id="UP001176941">
    <property type="component" value="Chromosome 30"/>
</dbReference>
<proteinExistence type="predicted"/>
<accession>A0ABN8ZFY8</accession>
<evidence type="ECO:0000313" key="3">
    <source>
        <dbReference type="Proteomes" id="UP001176941"/>
    </source>
</evidence>
<name>A0ABN8ZFY8_RANTA</name>
<feature type="compositionally biased region" description="Polar residues" evidence="1">
    <location>
        <begin position="1"/>
        <end position="20"/>
    </location>
</feature>
<gene>
    <name evidence="2" type="ORF">MRATA1EN1_LOCUS20475</name>
</gene>
<feature type="region of interest" description="Disordered" evidence="1">
    <location>
        <begin position="1"/>
        <end position="32"/>
    </location>
</feature>